<name>A0A222WQA3_9BACL</name>
<proteinExistence type="predicted"/>
<sequence length="148" mass="16968">MRKSRILFLTIVLLLITTYSSIAEKEVIAQSAKEQETLIVYKLQKDTTLQQLTKKDVLATFKDKTDTKIFINAMNTSEKISGIVNTASPNYELTFHKDETEESYYLWINSNDSTSNAMYINKKDPHTAYKLSVNSTNSIKKLLMKTKN</sequence>
<accession>A0A222WQA3</accession>
<keyword evidence="3" id="KW-1185">Reference proteome</keyword>
<dbReference type="EMBL" id="CP020028">
    <property type="protein sequence ID" value="ASR48326.1"/>
    <property type="molecule type" value="Genomic_DNA"/>
</dbReference>
<dbReference type="InterPro" id="IPR058780">
    <property type="entry name" value="YhfM-like_dom"/>
</dbReference>
<gene>
    <name evidence="2" type="ORF">B4V02_17290</name>
</gene>
<dbReference type="Pfam" id="PF26353">
    <property type="entry name" value="YhfM"/>
    <property type="match status" value="1"/>
</dbReference>
<reference evidence="2 3" key="1">
    <citation type="submission" date="2017-03" db="EMBL/GenBank/DDBJ databases">
        <title>Complete genome sequence of Paenibacillus Kribbensis producing bioflocculants.</title>
        <authorList>
            <person name="Lee H.-G."/>
            <person name="Oh H.-M."/>
        </authorList>
    </citation>
    <scope>NUCLEOTIDE SEQUENCE [LARGE SCALE GENOMIC DNA]</scope>
    <source>
        <strain evidence="2 3">AM49</strain>
    </source>
</reference>
<feature type="domain" description="YhfM-like" evidence="1">
    <location>
        <begin position="48"/>
        <end position="145"/>
    </location>
</feature>
<dbReference type="Proteomes" id="UP000214666">
    <property type="component" value="Chromosome"/>
</dbReference>
<organism evidence="2 3">
    <name type="scientific">Paenibacillus kribbensis</name>
    <dbReference type="NCBI Taxonomy" id="172713"/>
    <lineage>
        <taxon>Bacteria</taxon>
        <taxon>Bacillati</taxon>
        <taxon>Bacillota</taxon>
        <taxon>Bacilli</taxon>
        <taxon>Bacillales</taxon>
        <taxon>Paenibacillaceae</taxon>
        <taxon>Paenibacillus</taxon>
    </lineage>
</organism>
<evidence type="ECO:0000259" key="1">
    <source>
        <dbReference type="Pfam" id="PF26353"/>
    </source>
</evidence>
<dbReference type="AlphaFoldDB" id="A0A222WQA3"/>
<evidence type="ECO:0000313" key="3">
    <source>
        <dbReference type="Proteomes" id="UP000214666"/>
    </source>
</evidence>
<protein>
    <recommendedName>
        <fullName evidence="1">YhfM-like domain-containing protein</fullName>
    </recommendedName>
</protein>
<evidence type="ECO:0000313" key="2">
    <source>
        <dbReference type="EMBL" id="ASR48326.1"/>
    </source>
</evidence>
<dbReference type="KEGG" id="pkb:B4V02_17290"/>